<name>A0A8T3VGN3_9EURY</name>
<dbReference type="InterPro" id="IPR037143">
    <property type="entry name" value="4-PPantetheinyl_Trfase_dom_sf"/>
</dbReference>
<protein>
    <submittedName>
        <fullName evidence="3">4'-phosphopantetheinyl transferase superfamily protein</fullName>
    </submittedName>
</protein>
<dbReference type="Gene3D" id="3.90.470.20">
    <property type="entry name" value="4'-phosphopantetheinyl transferase domain"/>
    <property type="match status" value="2"/>
</dbReference>
<evidence type="ECO:0000313" key="4">
    <source>
        <dbReference type="Proteomes" id="UP000762703"/>
    </source>
</evidence>
<dbReference type="Proteomes" id="UP000762703">
    <property type="component" value="Unassembled WGS sequence"/>
</dbReference>
<dbReference type="GO" id="GO:0000287">
    <property type="term" value="F:magnesium ion binding"/>
    <property type="evidence" value="ECO:0007669"/>
    <property type="project" value="InterPro"/>
</dbReference>
<comment type="caution">
    <text evidence="3">The sequence shown here is derived from an EMBL/GenBank/DDBJ whole genome shotgun (WGS) entry which is preliminary data.</text>
</comment>
<dbReference type="GO" id="GO:0005829">
    <property type="term" value="C:cytosol"/>
    <property type="evidence" value="ECO:0007669"/>
    <property type="project" value="TreeGrafter"/>
</dbReference>
<proteinExistence type="predicted"/>
<organism evidence="3 4">
    <name type="scientific">Methanobrevibacter millerae</name>
    <dbReference type="NCBI Taxonomy" id="230361"/>
    <lineage>
        <taxon>Archaea</taxon>
        <taxon>Methanobacteriati</taxon>
        <taxon>Methanobacteriota</taxon>
        <taxon>Methanomada group</taxon>
        <taxon>Methanobacteria</taxon>
        <taxon>Methanobacteriales</taxon>
        <taxon>Methanobacteriaceae</taxon>
        <taxon>Methanobrevibacter</taxon>
    </lineage>
</organism>
<dbReference type="RefSeq" id="WP_303736142.1">
    <property type="nucleotide sequence ID" value="NZ_SUTE01000014.1"/>
</dbReference>
<dbReference type="SUPFAM" id="SSF56214">
    <property type="entry name" value="4'-phosphopantetheinyl transferase"/>
    <property type="match status" value="2"/>
</dbReference>
<dbReference type="GO" id="GO:0019878">
    <property type="term" value="P:lysine biosynthetic process via aminoadipic acid"/>
    <property type="evidence" value="ECO:0007669"/>
    <property type="project" value="TreeGrafter"/>
</dbReference>
<accession>A0A8T3VGN3</accession>
<dbReference type="EMBL" id="SUTE01000014">
    <property type="protein sequence ID" value="MBE6504493.1"/>
    <property type="molecule type" value="Genomic_DNA"/>
</dbReference>
<dbReference type="InterPro" id="IPR050559">
    <property type="entry name" value="P-Pant_transferase_sf"/>
</dbReference>
<gene>
    <name evidence="3" type="ORF">E7Z73_01935</name>
</gene>
<dbReference type="InterPro" id="IPR008278">
    <property type="entry name" value="4-PPantetheinyl_Trfase_dom"/>
</dbReference>
<feature type="domain" description="4'-phosphopantetheinyl transferase" evidence="2">
    <location>
        <begin position="98"/>
        <end position="174"/>
    </location>
</feature>
<dbReference type="PANTHER" id="PTHR12215">
    <property type="entry name" value="PHOSPHOPANTETHEINE TRANSFERASE"/>
    <property type="match status" value="1"/>
</dbReference>
<sequence>MIRIAYCNMENLDLKKGYELVSDKRKEKIDFYRFEKDKKLSCGAYLLLQNLLYEEGITKPEFETGKYGKAYICNYENVYFNVSHSGKMVCCAISDREIGADVEYNDPTIDLNIAKNYFYNSEYENIMKSSNPSNEFFRYWVLKESYMKYTGLGFNLDLDSFEIIIDDDIKLKNDENIKFNLFDVGEYKLASAGHFKTKKLDKYTSNAITYDFD</sequence>
<evidence type="ECO:0000259" key="2">
    <source>
        <dbReference type="Pfam" id="PF01648"/>
    </source>
</evidence>
<reference evidence="3" key="1">
    <citation type="submission" date="2019-04" db="EMBL/GenBank/DDBJ databases">
        <title>Evolution of Biomass-Degrading Anaerobic Consortia Revealed by Metagenomics.</title>
        <authorList>
            <person name="Peng X."/>
        </authorList>
    </citation>
    <scope>NUCLEOTIDE SEQUENCE</scope>
    <source>
        <strain evidence="3">SIG12</strain>
    </source>
</reference>
<dbReference type="AlphaFoldDB" id="A0A8T3VGN3"/>
<keyword evidence="1 3" id="KW-0808">Transferase</keyword>
<dbReference type="GO" id="GO:0008897">
    <property type="term" value="F:holo-[acyl-carrier-protein] synthase activity"/>
    <property type="evidence" value="ECO:0007669"/>
    <property type="project" value="InterPro"/>
</dbReference>
<evidence type="ECO:0000256" key="1">
    <source>
        <dbReference type="ARBA" id="ARBA00022679"/>
    </source>
</evidence>
<evidence type="ECO:0000313" key="3">
    <source>
        <dbReference type="EMBL" id="MBE6504493.1"/>
    </source>
</evidence>
<dbReference type="Pfam" id="PF01648">
    <property type="entry name" value="ACPS"/>
    <property type="match status" value="1"/>
</dbReference>
<dbReference type="PANTHER" id="PTHR12215:SF10">
    <property type="entry name" value="L-AMINOADIPATE-SEMIALDEHYDE DEHYDROGENASE-PHOSPHOPANTETHEINYL TRANSFERASE"/>
    <property type="match status" value="1"/>
</dbReference>